<dbReference type="Proteomes" id="UP001324380">
    <property type="component" value="Chromosome"/>
</dbReference>
<dbReference type="InterPro" id="IPR016181">
    <property type="entry name" value="Acyl_CoA_acyltransferase"/>
</dbReference>
<dbReference type="InterPro" id="IPR050832">
    <property type="entry name" value="Bact_Acetyltransf"/>
</dbReference>
<dbReference type="PANTHER" id="PTHR43877:SF2">
    <property type="entry name" value="AMINOALKYLPHOSPHONATE N-ACETYLTRANSFERASE-RELATED"/>
    <property type="match status" value="1"/>
</dbReference>
<accession>A0ABZ0TEJ3</accession>
<proteinExistence type="predicted"/>
<gene>
    <name evidence="4" type="ORF">SNE25_17750</name>
</gene>
<dbReference type="PANTHER" id="PTHR43877">
    <property type="entry name" value="AMINOALKYLPHOSPHONATE N-ACETYLTRANSFERASE-RELATED-RELATED"/>
    <property type="match status" value="1"/>
</dbReference>
<keyword evidence="1" id="KW-0808">Transferase</keyword>
<keyword evidence="5" id="KW-1185">Reference proteome</keyword>
<organism evidence="4 5">
    <name type="scientific">Mucilaginibacter sabulilitoris</name>
    <dbReference type="NCBI Taxonomy" id="1173583"/>
    <lineage>
        <taxon>Bacteria</taxon>
        <taxon>Pseudomonadati</taxon>
        <taxon>Bacteroidota</taxon>
        <taxon>Sphingobacteriia</taxon>
        <taxon>Sphingobacteriales</taxon>
        <taxon>Sphingobacteriaceae</taxon>
        <taxon>Mucilaginibacter</taxon>
    </lineage>
</organism>
<sequence>MGESVIEIKQIDVSDYLSVSQLFNQYRMFYNQPSDIALAETFIKNRLQNNESVIFVAFADGVPVGFTQLYPLISSVRAVKNWLLNDLFVDNGYRKRGIGEALLKAAGSFAKTHGATFLQLETAMDNYAAQRLYETTGFVKQDIASAFFCYRKAI</sequence>
<evidence type="ECO:0000259" key="3">
    <source>
        <dbReference type="PROSITE" id="PS51186"/>
    </source>
</evidence>
<dbReference type="SUPFAM" id="SSF55729">
    <property type="entry name" value="Acyl-CoA N-acyltransferases (Nat)"/>
    <property type="match status" value="1"/>
</dbReference>
<keyword evidence="2" id="KW-0012">Acyltransferase</keyword>
<dbReference type="EMBL" id="CP139558">
    <property type="protein sequence ID" value="WPU91164.1"/>
    <property type="molecule type" value="Genomic_DNA"/>
</dbReference>
<dbReference type="Pfam" id="PF00583">
    <property type="entry name" value="Acetyltransf_1"/>
    <property type="match status" value="1"/>
</dbReference>
<evidence type="ECO:0000313" key="5">
    <source>
        <dbReference type="Proteomes" id="UP001324380"/>
    </source>
</evidence>
<evidence type="ECO:0000256" key="1">
    <source>
        <dbReference type="ARBA" id="ARBA00022679"/>
    </source>
</evidence>
<dbReference type="PROSITE" id="PS51186">
    <property type="entry name" value="GNAT"/>
    <property type="match status" value="1"/>
</dbReference>
<dbReference type="CDD" id="cd04301">
    <property type="entry name" value="NAT_SF"/>
    <property type="match status" value="1"/>
</dbReference>
<reference evidence="4 5" key="1">
    <citation type="submission" date="2023-11" db="EMBL/GenBank/DDBJ databases">
        <title>Analysis of the Genomes of Mucilaginibacter gossypii cycad 4 and M. sabulilitoris SNA2: microbes with the potential for plant growth promotion.</title>
        <authorList>
            <person name="Hirsch A.M."/>
            <person name="Humm E."/>
            <person name="Rubbi M."/>
            <person name="Del Vecchio G."/>
            <person name="Ha S.M."/>
            <person name="Pellegrini M."/>
            <person name="Gunsalus R.P."/>
        </authorList>
    </citation>
    <scope>NUCLEOTIDE SEQUENCE [LARGE SCALE GENOMIC DNA]</scope>
    <source>
        <strain evidence="4 5">SNA2</strain>
    </source>
</reference>
<dbReference type="Gene3D" id="3.40.630.30">
    <property type="match status" value="1"/>
</dbReference>
<feature type="domain" description="N-acetyltransferase" evidence="3">
    <location>
        <begin position="6"/>
        <end position="154"/>
    </location>
</feature>
<evidence type="ECO:0000313" key="4">
    <source>
        <dbReference type="EMBL" id="WPU91164.1"/>
    </source>
</evidence>
<name>A0ABZ0TEJ3_9SPHI</name>
<dbReference type="RefSeq" id="WP_321560332.1">
    <property type="nucleotide sequence ID" value="NZ_CP139558.1"/>
</dbReference>
<evidence type="ECO:0000256" key="2">
    <source>
        <dbReference type="ARBA" id="ARBA00023315"/>
    </source>
</evidence>
<protein>
    <submittedName>
        <fullName evidence="4">GNAT family N-acetyltransferase</fullName>
    </submittedName>
</protein>
<dbReference type="InterPro" id="IPR000182">
    <property type="entry name" value="GNAT_dom"/>
</dbReference>